<dbReference type="OrthoDB" id="1698854at2"/>
<keyword evidence="1" id="KW-1133">Transmembrane helix</keyword>
<evidence type="ECO:0000313" key="2">
    <source>
        <dbReference type="EMBL" id="PKR84385.1"/>
    </source>
</evidence>
<feature type="transmembrane region" description="Helical" evidence="1">
    <location>
        <begin position="69"/>
        <end position="86"/>
    </location>
</feature>
<sequence length="88" mass="10135">MNKIVISYFIIINIAGLIIMGADKNYAKKHKWRIPEKTLWRVAAIGGACGTTIGMKIFHHKTQHPNFKWGFPILALLDLILFYFILHI</sequence>
<dbReference type="Pfam" id="PF06961">
    <property type="entry name" value="DUF1294"/>
    <property type="match status" value="1"/>
</dbReference>
<reference evidence="2 3" key="1">
    <citation type="submission" date="2017-11" db="EMBL/GenBank/DDBJ databases">
        <title>Bacillus camelliae sp. nov., isolated from pu'er tea.</title>
        <authorList>
            <person name="Niu L."/>
        </authorList>
    </citation>
    <scope>NUCLEOTIDE SEQUENCE [LARGE SCALE GENOMIC DNA]</scope>
    <source>
        <strain evidence="2 3">7578-1</strain>
    </source>
</reference>
<evidence type="ECO:0000256" key="1">
    <source>
        <dbReference type="SAM" id="Phobius"/>
    </source>
</evidence>
<organism evidence="2 3">
    <name type="scientific">Heyndrickxia camelliae</name>
    <dbReference type="NCBI Taxonomy" id="1707093"/>
    <lineage>
        <taxon>Bacteria</taxon>
        <taxon>Bacillati</taxon>
        <taxon>Bacillota</taxon>
        <taxon>Bacilli</taxon>
        <taxon>Bacillales</taxon>
        <taxon>Bacillaceae</taxon>
        <taxon>Heyndrickxia</taxon>
    </lineage>
</organism>
<keyword evidence="1" id="KW-0812">Transmembrane</keyword>
<keyword evidence="1" id="KW-0472">Membrane</keyword>
<feature type="transmembrane region" description="Helical" evidence="1">
    <location>
        <begin position="38"/>
        <end position="57"/>
    </location>
</feature>
<dbReference type="PIRSF" id="PIRSF002599">
    <property type="entry name" value="Cold_shock_A"/>
    <property type="match status" value="1"/>
</dbReference>
<accession>A0A2N3LIG7</accession>
<proteinExistence type="predicted"/>
<feature type="transmembrane region" description="Helical" evidence="1">
    <location>
        <begin position="6"/>
        <end position="26"/>
    </location>
</feature>
<dbReference type="AlphaFoldDB" id="A0A2N3LIG7"/>
<comment type="caution">
    <text evidence="2">The sequence shown here is derived from an EMBL/GenBank/DDBJ whole genome shotgun (WGS) entry which is preliminary data.</text>
</comment>
<protein>
    <submittedName>
        <fullName evidence="2">DUF1294 domain-containing protein</fullName>
    </submittedName>
</protein>
<dbReference type="EMBL" id="PIQO01000011">
    <property type="protein sequence ID" value="PKR84385.1"/>
    <property type="molecule type" value="Genomic_DNA"/>
</dbReference>
<dbReference type="InterPro" id="IPR012156">
    <property type="entry name" value="Cold_shock_CspA"/>
</dbReference>
<gene>
    <name evidence="2" type="ORF">CWO92_14310</name>
</gene>
<keyword evidence="3" id="KW-1185">Reference proteome</keyword>
<dbReference type="GO" id="GO:0003676">
    <property type="term" value="F:nucleic acid binding"/>
    <property type="evidence" value="ECO:0007669"/>
    <property type="project" value="InterPro"/>
</dbReference>
<evidence type="ECO:0000313" key="3">
    <source>
        <dbReference type="Proteomes" id="UP000233440"/>
    </source>
</evidence>
<dbReference type="InterPro" id="IPR010718">
    <property type="entry name" value="DUF1294"/>
</dbReference>
<dbReference type="Proteomes" id="UP000233440">
    <property type="component" value="Unassembled WGS sequence"/>
</dbReference>
<name>A0A2N3LIG7_9BACI</name>